<gene>
    <name evidence="3" type="ORF">A6X21_04005</name>
</gene>
<name>A0A1C3ENM5_9PLAN</name>
<evidence type="ECO:0000256" key="1">
    <source>
        <dbReference type="SAM" id="SignalP"/>
    </source>
</evidence>
<dbReference type="OrthoDB" id="4726955at2"/>
<protein>
    <submittedName>
        <fullName evidence="3">Pyrrolo-quinoline quinone</fullName>
    </submittedName>
</protein>
<dbReference type="SMART" id="SM00564">
    <property type="entry name" value="PQQ"/>
    <property type="match status" value="4"/>
</dbReference>
<accession>A0A1C3ENM5</accession>
<dbReference type="STRING" id="1841610.A6X21_04005"/>
<dbReference type="PANTHER" id="PTHR34512:SF30">
    <property type="entry name" value="OUTER MEMBRANE PROTEIN ASSEMBLY FACTOR BAMB"/>
    <property type="match status" value="1"/>
</dbReference>
<dbReference type="Gene3D" id="2.130.10.10">
    <property type="entry name" value="YVTN repeat-like/Quinoprotein amine dehydrogenase"/>
    <property type="match status" value="1"/>
</dbReference>
<dbReference type="AlphaFoldDB" id="A0A1C3ENM5"/>
<dbReference type="EMBL" id="LYDR01000039">
    <property type="protein sequence ID" value="ODA34828.1"/>
    <property type="molecule type" value="Genomic_DNA"/>
</dbReference>
<dbReference type="InterPro" id="IPR011047">
    <property type="entry name" value="Quinoprotein_ADH-like_sf"/>
</dbReference>
<evidence type="ECO:0000313" key="4">
    <source>
        <dbReference type="Proteomes" id="UP000094828"/>
    </source>
</evidence>
<dbReference type="SUPFAM" id="SSF50998">
    <property type="entry name" value="Quinoprotein alcohol dehydrogenase-like"/>
    <property type="match status" value="1"/>
</dbReference>
<dbReference type="InterPro" id="IPR015943">
    <property type="entry name" value="WD40/YVTN_repeat-like_dom_sf"/>
</dbReference>
<keyword evidence="4" id="KW-1185">Reference proteome</keyword>
<evidence type="ECO:0000259" key="2">
    <source>
        <dbReference type="Pfam" id="PF13360"/>
    </source>
</evidence>
<feature type="chain" id="PRO_5008673264" evidence="1">
    <location>
        <begin position="28"/>
        <end position="447"/>
    </location>
</feature>
<feature type="domain" description="Pyrrolo-quinoline quinone repeat" evidence="2">
    <location>
        <begin position="104"/>
        <end position="353"/>
    </location>
</feature>
<keyword evidence="1" id="KW-0732">Signal</keyword>
<evidence type="ECO:0000313" key="3">
    <source>
        <dbReference type="EMBL" id="ODA34828.1"/>
    </source>
</evidence>
<dbReference type="Pfam" id="PF13360">
    <property type="entry name" value="PQQ_2"/>
    <property type="match status" value="1"/>
</dbReference>
<dbReference type="Proteomes" id="UP000094828">
    <property type="component" value="Unassembled WGS sequence"/>
</dbReference>
<feature type="signal peptide" evidence="1">
    <location>
        <begin position="1"/>
        <end position="27"/>
    </location>
</feature>
<sequence>MKQQIFSRWLFVCASLLISAIPAGSFAEDWPQWMGLNRDGRWHETGLLREFPADGAKFAWRVPVGMGYSGPAVAAGKVFLTDYVKKAGEVKNDPGARNVLDGQERIRCFNEADGKLLWEHAYDAPYSISYPSGPRCTPTVDRDLVYALGAEGVLTCLQVQDGKVVWSKNFKKDFGVETPIWGFSGHPLVDGDQLICVVGAKDGLLISFDKKTGTEKWRSLSASEPGYGSPVIIEAGGVRQLLIWTPVEIAAVNPANGNVYWKEPLQPDYAMSIMAPQKSGDFLFASGIGNVGAVYELDRTRPGAKLLWRGTNKTALYAANATPLIVDGVIYGCDCNTSQFRAVELSTGKRLWETFAPTTNERRARHGTAFLVQNGNRYFLMSETGELIIAQLSAQKYDEISRTRILEPTGEAFGRPVVWSHPAFANGHIYARNDKELVAVDLRDHAR</sequence>
<comment type="caution">
    <text evidence="3">The sequence shown here is derived from an EMBL/GenBank/DDBJ whole genome shotgun (WGS) entry which is preliminary data.</text>
</comment>
<dbReference type="RefSeq" id="WP_068846300.1">
    <property type="nucleotide sequence ID" value="NZ_LYDR01000039.1"/>
</dbReference>
<dbReference type="InterPro" id="IPR002372">
    <property type="entry name" value="PQQ_rpt_dom"/>
</dbReference>
<dbReference type="InterPro" id="IPR018391">
    <property type="entry name" value="PQQ_b-propeller_rpt"/>
</dbReference>
<dbReference type="PANTHER" id="PTHR34512">
    <property type="entry name" value="CELL SURFACE PROTEIN"/>
    <property type="match status" value="1"/>
</dbReference>
<proteinExistence type="predicted"/>
<organism evidence="3 4">
    <name type="scientific">Planctopirus hydrillae</name>
    <dbReference type="NCBI Taxonomy" id="1841610"/>
    <lineage>
        <taxon>Bacteria</taxon>
        <taxon>Pseudomonadati</taxon>
        <taxon>Planctomycetota</taxon>
        <taxon>Planctomycetia</taxon>
        <taxon>Planctomycetales</taxon>
        <taxon>Planctomycetaceae</taxon>
        <taxon>Planctopirus</taxon>
    </lineage>
</organism>
<reference evidence="3 4" key="1">
    <citation type="submission" date="2016-05" db="EMBL/GenBank/DDBJ databases">
        <title>Genomic and physiological characterization of Planctopirus sp. isolated from fresh water lake.</title>
        <authorList>
            <person name="Subhash Y."/>
            <person name="Ramana C."/>
        </authorList>
    </citation>
    <scope>NUCLEOTIDE SEQUENCE [LARGE SCALE GENOMIC DNA]</scope>
    <source>
        <strain evidence="3 4">JC280</strain>
    </source>
</reference>